<dbReference type="InterPro" id="IPR051019">
    <property type="entry name" value="VLCFA-Steroid_DH"/>
</dbReference>
<dbReference type="InterPro" id="IPR036291">
    <property type="entry name" value="NAD(P)-bd_dom_sf"/>
</dbReference>
<dbReference type="AlphaFoldDB" id="A0A5F8GZX9"/>
<dbReference type="GO" id="GO:0006694">
    <property type="term" value="P:steroid biosynthetic process"/>
    <property type="evidence" value="ECO:0007669"/>
    <property type="project" value="UniProtKB-KW"/>
</dbReference>
<comment type="subcellular location">
    <subcellularLocation>
        <location evidence="1">Endoplasmic reticulum</location>
    </subcellularLocation>
</comment>
<dbReference type="PRINTS" id="PR00081">
    <property type="entry name" value="GDHRDH"/>
</dbReference>
<evidence type="ECO:0000256" key="5">
    <source>
        <dbReference type="ARBA" id="ARBA00038261"/>
    </source>
</evidence>
<dbReference type="InterPro" id="IPR002347">
    <property type="entry name" value="SDR_fam"/>
</dbReference>
<evidence type="ECO:0000256" key="3">
    <source>
        <dbReference type="ARBA" id="ARBA00023002"/>
    </source>
</evidence>
<dbReference type="GeneTree" id="ENSGT00940000160266"/>
<evidence type="ECO:0000256" key="4">
    <source>
        <dbReference type="ARBA" id="ARBA00024072"/>
    </source>
</evidence>
<keyword evidence="7" id="KW-1185">Reference proteome</keyword>
<dbReference type="EC" id="1.1.1.62" evidence="4"/>
<dbReference type="InterPro" id="IPR020904">
    <property type="entry name" value="Sc_DH/Rdtase_CS"/>
</dbReference>
<proteinExistence type="inferred from homology"/>
<dbReference type="OMA" id="MIAFSSK"/>
<keyword evidence="2" id="KW-0752">Steroid biosynthesis</keyword>
<name>A0A5F8GZX9_MONDO</name>
<keyword evidence="2" id="KW-0444">Lipid biosynthesis</keyword>
<reference evidence="6" key="3">
    <citation type="submission" date="2025-09" db="UniProtKB">
        <authorList>
            <consortium name="Ensembl"/>
        </authorList>
    </citation>
    <scope>IDENTIFICATION</scope>
</reference>
<accession>A0A5F8GZX9</accession>
<dbReference type="InParanoid" id="A0A5F8GZX9"/>
<organism evidence="6 7">
    <name type="scientific">Monodelphis domestica</name>
    <name type="common">Gray short-tailed opossum</name>
    <dbReference type="NCBI Taxonomy" id="13616"/>
    <lineage>
        <taxon>Eukaryota</taxon>
        <taxon>Metazoa</taxon>
        <taxon>Chordata</taxon>
        <taxon>Craniata</taxon>
        <taxon>Vertebrata</taxon>
        <taxon>Euteleostomi</taxon>
        <taxon>Mammalia</taxon>
        <taxon>Metatheria</taxon>
        <taxon>Didelphimorphia</taxon>
        <taxon>Didelphidae</taxon>
        <taxon>Monodelphis</taxon>
    </lineage>
</organism>
<comment type="similarity">
    <text evidence="5">Belongs to the short-chain dehydrogenases/reductases (SDR) family. 17-beta-HSD 3 subfamily.</text>
</comment>
<reference evidence="6" key="2">
    <citation type="submission" date="2025-08" db="UniProtKB">
        <authorList>
            <consortium name="Ensembl"/>
        </authorList>
    </citation>
    <scope>IDENTIFICATION</scope>
</reference>
<dbReference type="Ensembl" id="ENSMODT00000068028.1">
    <property type="protein sequence ID" value="ENSMODP00000053168.1"/>
    <property type="gene ID" value="ENSMODG00000048350.1"/>
</dbReference>
<reference evidence="6 7" key="1">
    <citation type="journal article" date="2007" name="Nature">
        <title>Genome of the marsupial Monodelphis domestica reveals innovation in non-coding sequences.</title>
        <authorList>
            <person name="Mikkelsen T.S."/>
            <person name="Wakefield M.J."/>
            <person name="Aken B."/>
            <person name="Amemiya C.T."/>
            <person name="Chang J.L."/>
            <person name="Duke S."/>
            <person name="Garber M."/>
            <person name="Gentles A.J."/>
            <person name="Goodstadt L."/>
            <person name="Heger A."/>
            <person name="Jurka J."/>
            <person name="Kamal M."/>
            <person name="Mauceli E."/>
            <person name="Searle S.M."/>
            <person name="Sharpe T."/>
            <person name="Baker M.L."/>
            <person name="Batzer M.A."/>
            <person name="Benos P.V."/>
            <person name="Belov K."/>
            <person name="Clamp M."/>
            <person name="Cook A."/>
            <person name="Cuff J."/>
            <person name="Das R."/>
            <person name="Davidow L."/>
            <person name="Deakin J.E."/>
            <person name="Fazzari M.J."/>
            <person name="Glass J.L."/>
            <person name="Grabherr M."/>
            <person name="Greally J.M."/>
            <person name="Gu W."/>
            <person name="Hore T.A."/>
            <person name="Huttley G.A."/>
            <person name="Kleber M."/>
            <person name="Jirtle R.L."/>
            <person name="Koina E."/>
            <person name="Lee J.T."/>
            <person name="Mahony S."/>
            <person name="Marra M.A."/>
            <person name="Miller R.D."/>
            <person name="Nicholls R.D."/>
            <person name="Oda M."/>
            <person name="Papenfuss A.T."/>
            <person name="Parra Z.E."/>
            <person name="Pollock D.D."/>
            <person name="Ray D.A."/>
            <person name="Schein J.E."/>
            <person name="Speed T.P."/>
            <person name="Thompson K."/>
            <person name="VandeBerg J.L."/>
            <person name="Wade C.M."/>
            <person name="Walker J.A."/>
            <person name="Waters P.D."/>
            <person name="Webber C."/>
            <person name="Weidman J.R."/>
            <person name="Xie X."/>
            <person name="Zody M.C."/>
            <person name="Baldwin J."/>
            <person name="Abdouelleil A."/>
            <person name="Abdulkadir J."/>
            <person name="Abebe A."/>
            <person name="Abera B."/>
            <person name="Abreu J."/>
            <person name="Acer S.C."/>
            <person name="Aftuck L."/>
            <person name="Alexander A."/>
            <person name="An P."/>
            <person name="Anderson E."/>
            <person name="Anderson S."/>
            <person name="Arachi H."/>
            <person name="Azer M."/>
            <person name="Bachantsang P."/>
            <person name="Barry A."/>
            <person name="Bayul T."/>
            <person name="Berlin A."/>
            <person name="Bessette D."/>
            <person name="Bloom T."/>
            <person name="Bloom T."/>
            <person name="Boguslavskiy L."/>
            <person name="Bonnet C."/>
            <person name="Boukhgalter B."/>
            <person name="Bourzgui I."/>
            <person name="Brown A."/>
            <person name="Cahill P."/>
            <person name="Channer S."/>
            <person name="Cheshatsang Y."/>
            <person name="Chuda L."/>
            <person name="Citroen M."/>
            <person name="Collymore A."/>
            <person name="Cooke P."/>
            <person name="Costello M."/>
            <person name="D'Aco K."/>
            <person name="Daza R."/>
            <person name="De Haan G."/>
            <person name="DeGray S."/>
            <person name="DeMaso C."/>
            <person name="Dhargay N."/>
            <person name="Dooley K."/>
            <person name="Dooley E."/>
            <person name="Doricent M."/>
            <person name="Dorje P."/>
            <person name="Dorjee K."/>
            <person name="Dupes A."/>
            <person name="Elong R."/>
            <person name="Falk J."/>
            <person name="Farina A."/>
            <person name="Faro S."/>
            <person name="Ferguson D."/>
            <person name="Fisher S."/>
            <person name="Foley C.D."/>
            <person name="Franke A."/>
            <person name="Friedrich D."/>
            <person name="Gadbois L."/>
            <person name="Gearin G."/>
            <person name="Gearin C.R."/>
            <person name="Giannoukos G."/>
            <person name="Goode T."/>
            <person name="Graham J."/>
            <person name="Grandbois E."/>
            <person name="Grewal S."/>
            <person name="Gyaltsen K."/>
            <person name="Hafez N."/>
            <person name="Hagos B."/>
            <person name="Hall J."/>
            <person name="Henson C."/>
            <person name="Hollinger A."/>
            <person name="Honan T."/>
            <person name="Huard M.D."/>
            <person name="Hughes L."/>
            <person name="Hurhula B."/>
            <person name="Husby M.E."/>
            <person name="Kamat A."/>
            <person name="Kanga B."/>
            <person name="Kashin S."/>
            <person name="Khazanovich D."/>
            <person name="Kisner P."/>
            <person name="Lance K."/>
            <person name="Lara M."/>
            <person name="Lee W."/>
            <person name="Lennon N."/>
            <person name="Letendre F."/>
            <person name="LeVine R."/>
            <person name="Lipovsky A."/>
            <person name="Liu X."/>
            <person name="Liu J."/>
            <person name="Liu S."/>
            <person name="Lokyitsang T."/>
            <person name="Lokyitsang Y."/>
            <person name="Lubonja R."/>
            <person name="Lui A."/>
            <person name="MacDonald P."/>
            <person name="Magnisalis V."/>
            <person name="Maru K."/>
            <person name="Matthews C."/>
            <person name="McCusker W."/>
            <person name="McDonough S."/>
            <person name="Mehta T."/>
            <person name="Meldrim J."/>
            <person name="Meneus L."/>
            <person name="Mihai O."/>
            <person name="Mihalev A."/>
            <person name="Mihova T."/>
            <person name="Mittelman R."/>
            <person name="Mlenga V."/>
            <person name="Montmayeur A."/>
            <person name="Mulrain L."/>
            <person name="Navidi A."/>
            <person name="Naylor J."/>
            <person name="Negash T."/>
            <person name="Nguyen T."/>
            <person name="Nguyen N."/>
            <person name="Nicol R."/>
            <person name="Norbu C."/>
            <person name="Norbu N."/>
            <person name="Novod N."/>
            <person name="O'Neill B."/>
            <person name="Osman S."/>
            <person name="Markiewicz E."/>
            <person name="Oyono O.L."/>
            <person name="Patti C."/>
            <person name="Phunkhang P."/>
            <person name="Pierre F."/>
            <person name="Priest M."/>
            <person name="Raghuraman S."/>
            <person name="Rege F."/>
            <person name="Reyes R."/>
            <person name="Rise C."/>
            <person name="Rogov P."/>
            <person name="Ross K."/>
            <person name="Ryan E."/>
            <person name="Settipalli S."/>
            <person name="Shea T."/>
            <person name="Sherpa N."/>
            <person name="Shi L."/>
            <person name="Shih D."/>
            <person name="Sparrow T."/>
            <person name="Spaulding J."/>
            <person name="Stalker J."/>
            <person name="Stange-Thomann N."/>
            <person name="Stavropoulos S."/>
            <person name="Stone C."/>
            <person name="Strader C."/>
            <person name="Tesfaye S."/>
            <person name="Thomson T."/>
            <person name="Thoulutsang Y."/>
            <person name="Thoulutsang D."/>
            <person name="Topham K."/>
            <person name="Topping I."/>
            <person name="Tsamla T."/>
            <person name="Vassiliev H."/>
            <person name="Vo A."/>
            <person name="Wangchuk T."/>
            <person name="Wangdi T."/>
            <person name="Weiand M."/>
            <person name="Wilkinson J."/>
            <person name="Wilson A."/>
            <person name="Yadav S."/>
            <person name="Young G."/>
            <person name="Yu Q."/>
            <person name="Zembek L."/>
            <person name="Zhong D."/>
            <person name="Zimmer A."/>
            <person name="Zwirko Z."/>
            <person name="Jaffe D.B."/>
            <person name="Alvarez P."/>
            <person name="Brockman W."/>
            <person name="Butler J."/>
            <person name="Chin C."/>
            <person name="Gnerre S."/>
            <person name="MacCallum I."/>
            <person name="Graves J.A."/>
            <person name="Ponting C.P."/>
            <person name="Breen M."/>
            <person name="Samollow P.B."/>
            <person name="Lander E.S."/>
            <person name="Lindblad-Toh K."/>
        </authorList>
    </citation>
    <scope>NUCLEOTIDE SEQUENCE [LARGE SCALE GENOMIC DNA]</scope>
</reference>
<evidence type="ECO:0000313" key="7">
    <source>
        <dbReference type="Proteomes" id="UP000002280"/>
    </source>
</evidence>
<dbReference type="PANTHER" id="PTHR43899:SF7">
    <property type="entry name" value="17-BETA-HYDROXYSTEROID DEHYDROGENASE TYPE 3"/>
    <property type="match status" value="1"/>
</dbReference>
<evidence type="ECO:0000256" key="2">
    <source>
        <dbReference type="ARBA" id="ARBA00022955"/>
    </source>
</evidence>
<keyword evidence="3" id="KW-0560">Oxidoreductase</keyword>
<evidence type="ECO:0000256" key="1">
    <source>
        <dbReference type="ARBA" id="ARBA00004240"/>
    </source>
</evidence>
<evidence type="ECO:0000313" key="6">
    <source>
        <dbReference type="Ensembl" id="ENSMODP00000053168.1"/>
    </source>
</evidence>
<sequence length="154" mass="17619">MFEIAHFVSRQKGLVLNISSGVGRFPWPFYSIYSSTKAFICTFSKALQAEYKAKRIIIQVVTPYSISTPMTRYLKPSIMTKTAEDFVKESLNFVAVGDETCGCLAHEILVNLNSFLLEKARKDVWNLFMHGCTSQIYFKSLSSLCLRINTLYRF</sequence>
<keyword evidence="2" id="KW-0443">Lipid metabolism</keyword>
<dbReference type="GO" id="GO:0004303">
    <property type="term" value="F:estradiol 17-beta-dehydrogenase [NAD(P)+] activity"/>
    <property type="evidence" value="ECO:0007669"/>
    <property type="project" value="UniProtKB-EC"/>
</dbReference>
<dbReference type="Pfam" id="PF00106">
    <property type="entry name" value="adh_short"/>
    <property type="match status" value="1"/>
</dbReference>
<dbReference type="Gene3D" id="3.40.50.720">
    <property type="entry name" value="NAD(P)-binding Rossmann-like Domain"/>
    <property type="match status" value="1"/>
</dbReference>
<dbReference type="PROSITE" id="PS00061">
    <property type="entry name" value="ADH_SHORT"/>
    <property type="match status" value="1"/>
</dbReference>
<dbReference type="Proteomes" id="UP000002280">
    <property type="component" value="Chromosome 6"/>
</dbReference>
<protein>
    <recommendedName>
        <fullName evidence="4">17beta-estradiol 17-dehydrogenase</fullName>
        <ecNumber evidence="4">1.1.1.62</ecNumber>
    </recommendedName>
</protein>
<dbReference type="Bgee" id="ENSMODG00000048350">
    <property type="expression patterns" value="Expressed in spermatid and 6 other cell types or tissues"/>
</dbReference>
<dbReference type="STRING" id="13616.ENSMODP00000053168"/>
<dbReference type="PANTHER" id="PTHR43899">
    <property type="entry name" value="RH59310P"/>
    <property type="match status" value="1"/>
</dbReference>
<dbReference type="SUPFAM" id="SSF51735">
    <property type="entry name" value="NAD(P)-binding Rossmann-fold domains"/>
    <property type="match status" value="1"/>
</dbReference>
<dbReference type="GO" id="GO:0005783">
    <property type="term" value="C:endoplasmic reticulum"/>
    <property type="evidence" value="ECO:0007669"/>
    <property type="project" value="UniProtKB-SubCell"/>
</dbReference>